<dbReference type="Proteomes" id="UP000246635">
    <property type="component" value="Unassembled WGS sequence"/>
</dbReference>
<accession>A0A2V2YP69</accession>
<dbReference type="InterPro" id="IPR025841">
    <property type="entry name" value="CP_ATPgrasp_2"/>
</dbReference>
<proteinExistence type="predicted"/>
<evidence type="ECO:0000313" key="3">
    <source>
        <dbReference type="Proteomes" id="UP000246635"/>
    </source>
</evidence>
<evidence type="ECO:0000313" key="2">
    <source>
        <dbReference type="EMBL" id="PWV97865.1"/>
    </source>
</evidence>
<dbReference type="RefSeq" id="WP_110045837.1">
    <property type="nucleotide sequence ID" value="NZ_CP054613.1"/>
</dbReference>
<organism evidence="2 3">
    <name type="scientific">Paenibacillus cellulosilyticus</name>
    <dbReference type="NCBI Taxonomy" id="375489"/>
    <lineage>
        <taxon>Bacteria</taxon>
        <taxon>Bacillati</taxon>
        <taxon>Bacillota</taxon>
        <taxon>Bacilli</taxon>
        <taxon>Bacillales</taxon>
        <taxon>Paenibacillaceae</taxon>
        <taxon>Paenibacillus</taxon>
    </lineage>
</organism>
<dbReference type="PIRSF" id="PIRSF005522">
    <property type="entry name" value="UCP005522"/>
    <property type="match status" value="1"/>
</dbReference>
<dbReference type="PANTHER" id="PTHR34595:SF7">
    <property type="entry name" value="SLL1039 PROTEIN"/>
    <property type="match status" value="1"/>
</dbReference>
<dbReference type="AlphaFoldDB" id="A0A2V2YP69"/>
<dbReference type="Pfam" id="PF14403">
    <property type="entry name" value="CP_ATPgrasp_2"/>
    <property type="match status" value="1"/>
</dbReference>
<dbReference type="EMBL" id="QGTQ01000020">
    <property type="protein sequence ID" value="PWV97865.1"/>
    <property type="molecule type" value="Genomic_DNA"/>
</dbReference>
<name>A0A2V2YP69_9BACL</name>
<evidence type="ECO:0000259" key="1">
    <source>
        <dbReference type="Pfam" id="PF14403"/>
    </source>
</evidence>
<gene>
    <name evidence="2" type="ORF">DFQ01_12052</name>
</gene>
<dbReference type="PANTHER" id="PTHR34595">
    <property type="entry name" value="BLR5612 PROTEIN"/>
    <property type="match status" value="1"/>
</dbReference>
<protein>
    <submittedName>
        <fullName evidence="2">Putative circularly permuted ATP-grasp superfamily protein</fullName>
    </submittedName>
</protein>
<dbReference type="Gene3D" id="3.30.1490.270">
    <property type="match status" value="1"/>
</dbReference>
<keyword evidence="3" id="KW-1185">Reference proteome</keyword>
<dbReference type="SUPFAM" id="SSF56059">
    <property type="entry name" value="Glutathione synthetase ATP-binding domain-like"/>
    <property type="match status" value="1"/>
</dbReference>
<feature type="domain" description="Circularly permuted ATP-grasp type 2" evidence="1">
    <location>
        <begin position="86"/>
        <end position="461"/>
    </location>
</feature>
<dbReference type="InterPro" id="IPR016450">
    <property type="entry name" value="UCP005522"/>
</dbReference>
<dbReference type="Gene3D" id="3.40.50.11290">
    <property type="match status" value="1"/>
</dbReference>
<reference evidence="2 3" key="1">
    <citation type="submission" date="2018-05" db="EMBL/GenBank/DDBJ databases">
        <title>Genomic Encyclopedia of Type Strains, Phase III (KMG-III): the genomes of soil and plant-associated and newly described type strains.</title>
        <authorList>
            <person name="Whitman W."/>
        </authorList>
    </citation>
    <scope>NUCLEOTIDE SEQUENCE [LARGE SCALE GENOMIC DNA]</scope>
    <source>
        <strain evidence="2 3">CECT 5696</strain>
    </source>
</reference>
<dbReference type="InterPro" id="IPR051680">
    <property type="entry name" value="ATP-dep_Glu-Cys_Ligase-2"/>
</dbReference>
<sequence>MSTARQSQTPYYDSQSFYDEMFDTDFTVRPHYDPVYRLFSRMKPAELAARQQALNQRMLEEGITFTLYEPNQQEPLERTIPFDFIPRVIPKHEWEAIERGLRQRVQALNAFLHDIYHEQHIVKDGVIPRRMIVSNTYFRPEMVGVDVPGGIYITASGIDLIRDERGRYYVLEDNLRSPSGFSYLYKGRTMMSELFHDLYLSSSVQDVERSLNVFLSALKSLSPTGKKDPVIALLSPGPYNSAYFEHTFLAQQMGLHLVEGRDLVYMDHKIYIRSLNGLRQVDVIYRRIDDDFLDPLAFNPTSLLGVPGLMNAYRAGNVAIANAPGTGVADDKAVYAYVPDMIRYYLGEEPILHNVPTYILTRKEDREYALSHLEELVVKETSLSGGYGMLIGPAASSKEIAMFADAIRKTPEKYVAQTTMQLSRAPIMLDGAMVPRHIDLRAFVLKGTESHVIPGGLTRVAMNEGSLIVNSSQGGGVKDTWVLSR</sequence>
<dbReference type="OrthoDB" id="9803842at2"/>
<comment type="caution">
    <text evidence="2">The sequence shown here is derived from an EMBL/GenBank/DDBJ whole genome shotgun (WGS) entry which is preliminary data.</text>
</comment>